<organism evidence="3 4">
    <name type="scientific">Kibdelosporangium banguiense</name>
    <dbReference type="NCBI Taxonomy" id="1365924"/>
    <lineage>
        <taxon>Bacteria</taxon>
        <taxon>Bacillati</taxon>
        <taxon>Actinomycetota</taxon>
        <taxon>Actinomycetes</taxon>
        <taxon>Pseudonocardiales</taxon>
        <taxon>Pseudonocardiaceae</taxon>
        <taxon>Kibdelosporangium</taxon>
    </lineage>
</organism>
<accession>A0ABS4TZS5</accession>
<dbReference type="InterPro" id="IPR011048">
    <property type="entry name" value="Haem_d1_sf"/>
</dbReference>
<feature type="region of interest" description="Disordered" evidence="1">
    <location>
        <begin position="367"/>
        <end position="424"/>
    </location>
</feature>
<evidence type="ECO:0000313" key="4">
    <source>
        <dbReference type="Proteomes" id="UP001519332"/>
    </source>
</evidence>
<evidence type="ECO:0000256" key="1">
    <source>
        <dbReference type="SAM" id="MobiDB-lite"/>
    </source>
</evidence>
<dbReference type="Gene3D" id="2.130.10.10">
    <property type="entry name" value="YVTN repeat-like/Quinoprotein amine dehydrogenase"/>
    <property type="match status" value="1"/>
</dbReference>
<dbReference type="InterPro" id="IPR035986">
    <property type="entry name" value="PKD_dom_sf"/>
</dbReference>
<comment type="caution">
    <text evidence="3">The sequence shown here is derived from an EMBL/GenBank/DDBJ whole genome shotgun (WGS) entry which is preliminary data.</text>
</comment>
<dbReference type="SMART" id="SM00089">
    <property type="entry name" value="PKD"/>
    <property type="match status" value="1"/>
</dbReference>
<reference evidence="3 4" key="1">
    <citation type="submission" date="2021-03" db="EMBL/GenBank/DDBJ databases">
        <title>Sequencing the genomes of 1000 actinobacteria strains.</title>
        <authorList>
            <person name="Klenk H.-P."/>
        </authorList>
    </citation>
    <scope>NUCLEOTIDE SEQUENCE [LARGE SCALE GENOMIC DNA]</scope>
    <source>
        <strain evidence="3 4">DSM 46670</strain>
    </source>
</reference>
<dbReference type="EMBL" id="JAGINW010000001">
    <property type="protein sequence ID" value="MBP2329909.1"/>
    <property type="molecule type" value="Genomic_DNA"/>
</dbReference>
<dbReference type="SUPFAM" id="SSF51004">
    <property type="entry name" value="C-terminal (heme d1) domain of cytochrome cd1-nitrite reductase"/>
    <property type="match status" value="1"/>
</dbReference>
<dbReference type="InterPro" id="IPR000601">
    <property type="entry name" value="PKD_dom"/>
</dbReference>
<protein>
    <recommendedName>
        <fullName evidence="2">PKD domain-containing protein</fullName>
    </recommendedName>
</protein>
<gene>
    <name evidence="3" type="ORF">JOF56_010294</name>
</gene>
<dbReference type="Pfam" id="PF00801">
    <property type="entry name" value="PKD"/>
    <property type="match status" value="1"/>
</dbReference>
<evidence type="ECO:0000259" key="2">
    <source>
        <dbReference type="PROSITE" id="PS50093"/>
    </source>
</evidence>
<dbReference type="CDD" id="cd00146">
    <property type="entry name" value="PKD"/>
    <property type="match status" value="1"/>
</dbReference>
<dbReference type="InterPro" id="IPR015943">
    <property type="entry name" value="WD40/YVTN_repeat-like_dom_sf"/>
</dbReference>
<name>A0ABS4TZS5_9PSEU</name>
<dbReference type="PROSITE" id="PS50093">
    <property type="entry name" value="PKD"/>
    <property type="match status" value="1"/>
</dbReference>
<feature type="compositionally biased region" description="Low complexity" evidence="1">
    <location>
        <begin position="380"/>
        <end position="424"/>
    </location>
</feature>
<proteinExistence type="predicted"/>
<dbReference type="Pfam" id="PF18998">
    <property type="entry name" value="Flg_new_2"/>
    <property type="match status" value="2"/>
</dbReference>
<dbReference type="SUPFAM" id="SSF49299">
    <property type="entry name" value="PKD domain"/>
    <property type="match status" value="1"/>
</dbReference>
<sequence>MGFGFLHQPSVRTGLVALSCAVVVGGAAVFGSDSGHPATDIRLLSGMAWLASDRVGQLSLLDGSSAELAAQIQVAPAGNTLQSVQSGSDAYVVDKTAGTIRRIDGATFTVTAPEAPLPGADFGLTAFAGPDTLYALDIRRGMYANADPRTGARRGEAQTLAAQLGDGTAALDSAGRLWLVDNASGDLTRIQGDSRSIERKVTQPGSSVLTLANDKPLIVNTAARQALLIDPEQGTAQAAFDLDLRAEDVIQVSGSPHNDRAYIVAERGVLTICDVAAGRCDQAIPLEPGNKLGAAVEAGSKLFVPDHTSGRVWIVDLITGNVSARPQVLTPPGPFQLLTRDGMVFFNDPGTQRAGVVHLDGSIQNIAKYDPADPGKGLNSTPTQQQASQSSQQSQTPQQSGQPSTSTQPTQPQTPGGPATPPAATLRIVPAKSTVLVGEDLTLQVRASAGTPDSPEWTFGDNQTGRGVTVSHRWQHAQVFHVTVDATVAGQRKTASIAITVTDKPKPRLTVTAKPGGTVTGAHGLINCPPTCAANFEPGTHVTLTAQPAANHRFEGWAGVCTGTDDCDVTMDKDKAVTADFYDFTTPVIITMKVTGNGTATMNGRTCPPTCTMQVDPGQNFDIRATPKPGSRFVRWAPAETCGDDTVPSCTTRAEKSKTITATFQAFSPTPTPTPTPTFRAPG</sequence>
<dbReference type="InterPro" id="IPR013783">
    <property type="entry name" value="Ig-like_fold"/>
</dbReference>
<keyword evidence="4" id="KW-1185">Reference proteome</keyword>
<dbReference type="Gene3D" id="2.60.40.10">
    <property type="entry name" value="Immunoglobulins"/>
    <property type="match status" value="1"/>
</dbReference>
<dbReference type="Proteomes" id="UP001519332">
    <property type="component" value="Unassembled WGS sequence"/>
</dbReference>
<dbReference type="InterPro" id="IPR044060">
    <property type="entry name" value="Bacterial_rp_domain"/>
</dbReference>
<dbReference type="InterPro" id="IPR022409">
    <property type="entry name" value="PKD/Chitinase_dom"/>
</dbReference>
<dbReference type="RefSeq" id="WP_209646601.1">
    <property type="nucleotide sequence ID" value="NZ_JAGINW010000001.1"/>
</dbReference>
<feature type="domain" description="PKD" evidence="2">
    <location>
        <begin position="448"/>
        <end position="502"/>
    </location>
</feature>
<evidence type="ECO:0000313" key="3">
    <source>
        <dbReference type="EMBL" id="MBP2329909.1"/>
    </source>
</evidence>